<evidence type="ECO:0000259" key="1">
    <source>
        <dbReference type="PROSITE" id="PS51186"/>
    </source>
</evidence>
<dbReference type="RefSeq" id="WP_067632558.1">
    <property type="nucleotide sequence ID" value="NZ_CP013213.1"/>
</dbReference>
<evidence type="ECO:0000313" key="2">
    <source>
        <dbReference type="EMBL" id="AMC93615.1"/>
    </source>
</evidence>
<dbReference type="AlphaFoldDB" id="A0A120JTR0"/>
<name>A0A120JTR0_9FIRM</name>
<protein>
    <recommendedName>
        <fullName evidence="1">N-acetyltransferase domain-containing protein</fullName>
    </recommendedName>
</protein>
<dbReference type="PROSITE" id="PS51186">
    <property type="entry name" value="GNAT"/>
    <property type="match status" value="1"/>
</dbReference>
<evidence type="ECO:0000313" key="3">
    <source>
        <dbReference type="Proteomes" id="UP000063781"/>
    </source>
</evidence>
<gene>
    <name evidence="2" type="ORF">AOC36_06330</name>
</gene>
<dbReference type="InterPro" id="IPR016181">
    <property type="entry name" value="Acyl_CoA_acyltransferase"/>
</dbReference>
<organism evidence="2 3">
    <name type="scientific">Erysipelothrix larvae</name>
    <dbReference type="NCBI Taxonomy" id="1514105"/>
    <lineage>
        <taxon>Bacteria</taxon>
        <taxon>Bacillati</taxon>
        <taxon>Bacillota</taxon>
        <taxon>Erysipelotrichia</taxon>
        <taxon>Erysipelotrichales</taxon>
        <taxon>Erysipelotrichaceae</taxon>
        <taxon>Erysipelothrix</taxon>
    </lineage>
</organism>
<dbReference type="KEGG" id="erl:AOC36_06330"/>
<dbReference type="STRING" id="1514105.AOC36_06330"/>
<accession>A0A120JTR0</accession>
<dbReference type="Proteomes" id="UP000063781">
    <property type="component" value="Chromosome"/>
</dbReference>
<dbReference type="GO" id="GO:0016747">
    <property type="term" value="F:acyltransferase activity, transferring groups other than amino-acyl groups"/>
    <property type="evidence" value="ECO:0007669"/>
    <property type="project" value="InterPro"/>
</dbReference>
<proteinExistence type="predicted"/>
<dbReference type="SUPFAM" id="SSF55729">
    <property type="entry name" value="Acyl-CoA N-acyltransferases (Nat)"/>
    <property type="match status" value="1"/>
</dbReference>
<sequence length="141" mass="16217">MIKILKFDPNQHNYELEDGFFDGWPHPPSKQTHRQILSNSTVAFIAVDENTQKIVGFVNAISDGVLSSAIPLLEVLKPYQKQQIATKLMREIIQSLSHLYMIDISCDEALLSFYQKLGFQERKSAIIRNIEHQHGVKEHKE</sequence>
<dbReference type="Gene3D" id="3.40.630.30">
    <property type="match status" value="1"/>
</dbReference>
<reference evidence="2 3" key="1">
    <citation type="submission" date="2015-10" db="EMBL/GenBank/DDBJ databases">
        <title>Erysipelothrix larvae sp. LV19 isolated from the larval gut of the rhinoceros beetle, Trypoxylus dichotomus.</title>
        <authorList>
            <person name="Lim S."/>
            <person name="Kim B.-C."/>
        </authorList>
    </citation>
    <scope>NUCLEOTIDE SEQUENCE [LARGE SCALE GENOMIC DNA]</scope>
    <source>
        <strain evidence="2 3">LV19</strain>
    </source>
</reference>
<dbReference type="CDD" id="cd04301">
    <property type="entry name" value="NAT_SF"/>
    <property type="match status" value="1"/>
</dbReference>
<feature type="domain" description="N-acetyltransferase" evidence="1">
    <location>
        <begin position="2"/>
        <end position="141"/>
    </location>
</feature>
<dbReference type="EMBL" id="CP013213">
    <property type="protein sequence ID" value="AMC93615.1"/>
    <property type="molecule type" value="Genomic_DNA"/>
</dbReference>
<keyword evidence="3" id="KW-1185">Reference proteome</keyword>
<dbReference type="Pfam" id="PF13673">
    <property type="entry name" value="Acetyltransf_10"/>
    <property type="match status" value="1"/>
</dbReference>
<dbReference type="OrthoDB" id="9775804at2"/>
<dbReference type="InterPro" id="IPR000182">
    <property type="entry name" value="GNAT_dom"/>
</dbReference>